<evidence type="ECO:0000313" key="1">
    <source>
        <dbReference type="EMBL" id="JAE01206.1"/>
    </source>
</evidence>
<proteinExistence type="predicted"/>
<name>A0A0A9VBU8_ARUDO</name>
<dbReference type="EMBL" id="GBRH01196690">
    <property type="protein sequence ID" value="JAE01206.1"/>
    <property type="molecule type" value="Transcribed_RNA"/>
</dbReference>
<protein>
    <submittedName>
        <fullName evidence="1">Uncharacterized protein</fullName>
    </submittedName>
</protein>
<accession>A0A0A9VBU8</accession>
<dbReference type="AlphaFoldDB" id="A0A0A9VBU8"/>
<organism evidence="1">
    <name type="scientific">Arundo donax</name>
    <name type="common">Giant reed</name>
    <name type="synonym">Donax arundinaceus</name>
    <dbReference type="NCBI Taxonomy" id="35708"/>
    <lineage>
        <taxon>Eukaryota</taxon>
        <taxon>Viridiplantae</taxon>
        <taxon>Streptophyta</taxon>
        <taxon>Embryophyta</taxon>
        <taxon>Tracheophyta</taxon>
        <taxon>Spermatophyta</taxon>
        <taxon>Magnoliopsida</taxon>
        <taxon>Liliopsida</taxon>
        <taxon>Poales</taxon>
        <taxon>Poaceae</taxon>
        <taxon>PACMAD clade</taxon>
        <taxon>Arundinoideae</taxon>
        <taxon>Arundineae</taxon>
        <taxon>Arundo</taxon>
    </lineage>
</organism>
<reference evidence="1" key="2">
    <citation type="journal article" date="2015" name="Data Brief">
        <title>Shoot transcriptome of the giant reed, Arundo donax.</title>
        <authorList>
            <person name="Barrero R.A."/>
            <person name="Guerrero F.D."/>
            <person name="Moolhuijzen P."/>
            <person name="Goolsby J.A."/>
            <person name="Tidwell J."/>
            <person name="Bellgard S.E."/>
            <person name="Bellgard M.I."/>
        </authorList>
    </citation>
    <scope>NUCLEOTIDE SEQUENCE</scope>
    <source>
        <tissue evidence="1">Shoot tissue taken approximately 20 cm above the soil surface</tissue>
    </source>
</reference>
<sequence length="107" mass="12283">MQPDMLANKHNSTWINLNKIDLINKYVVSWKVVQSIQKNLTQYSSCLESLKDKSIVKNDQRLTKPTKIDIGSKLSVQPTASDPMIPQPLARYTSRCFPLPFCYELPE</sequence>
<reference evidence="1" key="1">
    <citation type="submission" date="2014-09" db="EMBL/GenBank/DDBJ databases">
        <authorList>
            <person name="Magalhaes I.L.F."/>
            <person name="Oliveira U."/>
            <person name="Santos F.R."/>
            <person name="Vidigal T.H.D.A."/>
            <person name="Brescovit A.D."/>
            <person name="Santos A.J."/>
        </authorList>
    </citation>
    <scope>NUCLEOTIDE SEQUENCE</scope>
    <source>
        <tissue evidence="1">Shoot tissue taken approximately 20 cm above the soil surface</tissue>
    </source>
</reference>